<dbReference type="CDD" id="cd01741">
    <property type="entry name" value="GATase1_1"/>
    <property type="match status" value="1"/>
</dbReference>
<organism evidence="2 3">
    <name type="scientific">Aliisedimentitalea scapharcae</name>
    <dbReference type="NCBI Taxonomy" id="1524259"/>
    <lineage>
        <taxon>Bacteria</taxon>
        <taxon>Pseudomonadati</taxon>
        <taxon>Pseudomonadota</taxon>
        <taxon>Alphaproteobacteria</taxon>
        <taxon>Rhodobacterales</taxon>
        <taxon>Roseobacteraceae</taxon>
        <taxon>Aliisedimentitalea</taxon>
    </lineage>
</organism>
<dbReference type="Gene3D" id="3.40.50.880">
    <property type="match status" value="1"/>
</dbReference>
<dbReference type="EMBL" id="CP123584">
    <property type="protein sequence ID" value="WZK89444.1"/>
    <property type="molecule type" value="Genomic_DNA"/>
</dbReference>
<dbReference type="PANTHER" id="PTHR42695:SF5">
    <property type="entry name" value="GLUTAMINE AMIDOTRANSFERASE YLR126C-RELATED"/>
    <property type="match status" value="1"/>
</dbReference>
<name>A0ABZ2XX69_9RHOB</name>
<dbReference type="PRINTS" id="PR00099">
    <property type="entry name" value="CPSGATASE"/>
</dbReference>
<feature type="domain" description="Glutamine amidotransferase" evidence="1">
    <location>
        <begin position="47"/>
        <end position="181"/>
    </location>
</feature>
<keyword evidence="2" id="KW-0378">Hydrolase</keyword>
<accession>A0ABZ2XX69</accession>
<dbReference type="InterPro" id="IPR017926">
    <property type="entry name" value="GATASE"/>
</dbReference>
<gene>
    <name evidence="2" type="ORF">QEZ52_02505</name>
</gene>
<dbReference type="PROSITE" id="PS51273">
    <property type="entry name" value="GATASE_TYPE_1"/>
    <property type="match status" value="1"/>
</dbReference>
<keyword evidence="2" id="KW-0315">Glutamine amidotransferase</keyword>
<dbReference type="Pfam" id="PF00117">
    <property type="entry name" value="GATase"/>
    <property type="match status" value="1"/>
</dbReference>
<dbReference type="InterPro" id="IPR029062">
    <property type="entry name" value="Class_I_gatase-like"/>
</dbReference>
<dbReference type="Proteomes" id="UP001623232">
    <property type="component" value="Chromosome"/>
</dbReference>
<dbReference type="RefSeq" id="WP_406647743.1">
    <property type="nucleotide sequence ID" value="NZ_CP123584.1"/>
</dbReference>
<dbReference type="InterPro" id="IPR044992">
    <property type="entry name" value="ChyE-like"/>
</dbReference>
<evidence type="ECO:0000313" key="2">
    <source>
        <dbReference type="EMBL" id="WZK89444.1"/>
    </source>
</evidence>
<evidence type="ECO:0000259" key="1">
    <source>
        <dbReference type="Pfam" id="PF00117"/>
    </source>
</evidence>
<reference evidence="2 3" key="1">
    <citation type="submission" date="2023-04" db="EMBL/GenBank/DDBJ databases">
        <title>Complete genome sequence of Alisedimentitalea scapharcae.</title>
        <authorList>
            <person name="Rong J.-C."/>
            <person name="Yi M.-L."/>
            <person name="Zhao Q."/>
        </authorList>
    </citation>
    <scope>NUCLEOTIDE SEQUENCE [LARGE SCALE GENOMIC DNA]</scope>
    <source>
        <strain evidence="2 3">KCTC 42119</strain>
    </source>
</reference>
<keyword evidence="3" id="KW-1185">Reference proteome</keyword>
<evidence type="ECO:0000313" key="3">
    <source>
        <dbReference type="Proteomes" id="UP001623232"/>
    </source>
</evidence>
<protein>
    <submittedName>
        <fullName evidence="2">Type 1 glutamine amidotransferase</fullName>
        <ecNumber evidence="2">3.4.-.-</ecNumber>
    </submittedName>
</protein>
<dbReference type="GO" id="GO:0016787">
    <property type="term" value="F:hydrolase activity"/>
    <property type="evidence" value="ECO:0007669"/>
    <property type="project" value="UniProtKB-KW"/>
</dbReference>
<dbReference type="EC" id="3.4.-.-" evidence="2"/>
<sequence length="228" mass="25151">MTNTDESDFAQRHPKDGEKFTNLVQLVRPDWTCAVFAVKDGIFPDDVMKFDGVMITGSPASVRSGEPWVDQLLGLIREIDAQKLPMFGACFGHQAIAVALGGTLDHNPQGWVHGLTRNRVCARPPWARDLPDELRLYGSHVEQVSTLPPDVQTIATSGETITGFARGQHIYTTQHHPEMDSGFIAALTDELRDTLGPEVHDRARASLSEMADQQAFAESVARFFEHAS</sequence>
<proteinExistence type="predicted"/>
<dbReference type="SUPFAM" id="SSF52317">
    <property type="entry name" value="Class I glutamine amidotransferase-like"/>
    <property type="match status" value="1"/>
</dbReference>
<dbReference type="PANTHER" id="PTHR42695">
    <property type="entry name" value="GLUTAMINE AMIDOTRANSFERASE YLR126C-RELATED"/>
    <property type="match status" value="1"/>
</dbReference>